<gene>
    <name evidence="1" type="ORF">QVD17_16901</name>
</gene>
<dbReference type="EMBL" id="JAUHHV010000004">
    <property type="protein sequence ID" value="KAK1428074.1"/>
    <property type="molecule type" value="Genomic_DNA"/>
</dbReference>
<organism evidence="1 2">
    <name type="scientific">Tagetes erecta</name>
    <name type="common">African marigold</name>
    <dbReference type="NCBI Taxonomy" id="13708"/>
    <lineage>
        <taxon>Eukaryota</taxon>
        <taxon>Viridiplantae</taxon>
        <taxon>Streptophyta</taxon>
        <taxon>Embryophyta</taxon>
        <taxon>Tracheophyta</taxon>
        <taxon>Spermatophyta</taxon>
        <taxon>Magnoliopsida</taxon>
        <taxon>eudicotyledons</taxon>
        <taxon>Gunneridae</taxon>
        <taxon>Pentapetalae</taxon>
        <taxon>asterids</taxon>
        <taxon>campanulids</taxon>
        <taxon>Asterales</taxon>
        <taxon>Asteraceae</taxon>
        <taxon>Asteroideae</taxon>
        <taxon>Heliantheae alliance</taxon>
        <taxon>Tageteae</taxon>
        <taxon>Tagetes</taxon>
    </lineage>
</organism>
<dbReference type="AlphaFoldDB" id="A0AAD8P0Z2"/>
<evidence type="ECO:0000313" key="1">
    <source>
        <dbReference type="EMBL" id="KAK1428074.1"/>
    </source>
</evidence>
<accession>A0AAD8P0Z2</accession>
<keyword evidence="2" id="KW-1185">Reference proteome</keyword>
<proteinExistence type="predicted"/>
<evidence type="ECO:0000313" key="2">
    <source>
        <dbReference type="Proteomes" id="UP001229421"/>
    </source>
</evidence>
<sequence>MRRLIEADRSCGDEDIMVVADDRWLGFYGVAALSGYGIVKMIKRCEDEGWMDECWMVMMMNVDVRGKRKIYIKQGKG</sequence>
<comment type="caution">
    <text evidence="1">The sequence shown here is derived from an EMBL/GenBank/DDBJ whole genome shotgun (WGS) entry which is preliminary data.</text>
</comment>
<name>A0AAD8P0Z2_TARER</name>
<protein>
    <submittedName>
        <fullName evidence="1">Uncharacterized protein</fullName>
    </submittedName>
</protein>
<dbReference type="Proteomes" id="UP001229421">
    <property type="component" value="Unassembled WGS sequence"/>
</dbReference>
<reference evidence="1" key="1">
    <citation type="journal article" date="2023" name="bioRxiv">
        <title>Improved chromosome-level genome assembly for marigold (Tagetes erecta).</title>
        <authorList>
            <person name="Jiang F."/>
            <person name="Yuan L."/>
            <person name="Wang S."/>
            <person name="Wang H."/>
            <person name="Xu D."/>
            <person name="Wang A."/>
            <person name="Fan W."/>
        </authorList>
    </citation>
    <scope>NUCLEOTIDE SEQUENCE</scope>
    <source>
        <strain evidence="1">WSJ</strain>
        <tissue evidence="1">Leaf</tissue>
    </source>
</reference>